<dbReference type="EMBL" id="BARW01010623">
    <property type="protein sequence ID" value="GAI78548.1"/>
    <property type="molecule type" value="Genomic_DNA"/>
</dbReference>
<dbReference type="SUPFAM" id="SSF101898">
    <property type="entry name" value="NHL repeat"/>
    <property type="match status" value="1"/>
</dbReference>
<organism evidence="1">
    <name type="scientific">marine sediment metagenome</name>
    <dbReference type="NCBI Taxonomy" id="412755"/>
    <lineage>
        <taxon>unclassified sequences</taxon>
        <taxon>metagenomes</taxon>
        <taxon>ecological metagenomes</taxon>
    </lineage>
</organism>
<dbReference type="AlphaFoldDB" id="X1RDA6"/>
<protein>
    <submittedName>
        <fullName evidence="1">Uncharacterized protein</fullName>
    </submittedName>
</protein>
<comment type="caution">
    <text evidence="1">The sequence shown here is derived from an EMBL/GenBank/DDBJ whole genome shotgun (WGS) entry which is preliminary data.</text>
</comment>
<name>X1RDA6_9ZZZZ</name>
<feature type="non-terminal residue" evidence="1">
    <location>
        <position position="1"/>
    </location>
</feature>
<sequence>LKKYDSNGNLLVTHEIESGSNWFESMNFGPDGYLYTFEGRASGYAIAKRNTTNLTIIEDALTLGGGSYGGGMCLDSDGNFYVYNPSADEIEKWSSAGVKLASLYIGYISEYAGFGVCGDNLYVGRSSNKIYYMPLDLSGYTEWVLPSSIAYALTVADGHLIFSGWDGDGDGATAKYDSSRSLVWTKKLDPVTSYAYKAGGYNF</sequence>
<reference evidence="1" key="1">
    <citation type="journal article" date="2014" name="Front. Microbiol.">
        <title>High frequency of phylogenetically diverse reductive dehalogenase-homologous genes in deep subseafloor sedimentary metagenomes.</title>
        <authorList>
            <person name="Kawai M."/>
            <person name="Futagami T."/>
            <person name="Toyoda A."/>
            <person name="Takaki Y."/>
            <person name="Nishi S."/>
            <person name="Hori S."/>
            <person name="Arai W."/>
            <person name="Tsubouchi T."/>
            <person name="Morono Y."/>
            <person name="Uchiyama I."/>
            <person name="Ito T."/>
            <person name="Fujiyama A."/>
            <person name="Inagaki F."/>
            <person name="Takami H."/>
        </authorList>
    </citation>
    <scope>NUCLEOTIDE SEQUENCE</scope>
    <source>
        <strain evidence="1">Expedition CK06-06</strain>
    </source>
</reference>
<gene>
    <name evidence="1" type="ORF">S12H4_20839</name>
</gene>
<evidence type="ECO:0000313" key="1">
    <source>
        <dbReference type="EMBL" id="GAI78548.1"/>
    </source>
</evidence>
<proteinExistence type="predicted"/>
<accession>X1RDA6</accession>